<evidence type="ECO:0008006" key="5">
    <source>
        <dbReference type="Google" id="ProtNLM"/>
    </source>
</evidence>
<accession>A0A1F7RZD1</accession>
<proteinExistence type="predicted"/>
<evidence type="ECO:0000256" key="2">
    <source>
        <dbReference type="SAM" id="Phobius"/>
    </source>
</evidence>
<feature type="region of interest" description="Disordered" evidence="1">
    <location>
        <begin position="35"/>
        <end position="98"/>
    </location>
</feature>
<evidence type="ECO:0000313" key="3">
    <source>
        <dbReference type="EMBL" id="OGL46821.1"/>
    </source>
</evidence>
<gene>
    <name evidence="3" type="ORF">A2161_09995</name>
</gene>
<sequence length="135" mass="14664">MIFLNLARICKKFLGFVSLVLLVTMVVFLGCQKTSSSVESKSHEASEVRSDVTSNSENDTDSEEIKIQEPNAPNPEGSEKAEEVKEEESGPPPKAVFPETAFNVGEVEKGDEISHTYKIKNVGPGILRIISAKPG</sequence>
<keyword evidence="2" id="KW-0472">Membrane</keyword>
<keyword evidence="2" id="KW-0812">Transmembrane</keyword>
<comment type="caution">
    <text evidence="3">The sequence shown here is derived from an EMBL/GenBank/DDBJ whole genome shotgun (WGS) entry which is preliminary data.</text>
</comment>
<feature type="transmembrane region" description="Helical" evidence="2">
    <location>
        <begin position="12"/>
        <end position="30"/>
    </location>
</feature>
<evidence type="ECO:0000256" key="1">
    <source>
        <dbReference type="SAM" id="MobiDB-lite"/>
    </source>
</evidence>
<feature type="compositionally biased region" description="Basic and acidic residues" evidence="1">
    <location>
        <begin position="40"/>
        <end position="50"/>
    </location>
</feature>
<name>A0A1F7RZD1_9BACT</name>
<dbReference type="EMBL" id="MGDD01000111">
    <property type="protein sequence ID" value="OGL46821.1"/>
    <property type="molecule type" value="Genomic_DNA"/>
</dbReference>
<dbReference type="AlphaFoldDB" id="A0A1F7RZD1"/>
<evidence type="ECO:0000313" key="4">
    <source>
        <dbReference type="Proteomes" id="UP000179266"/>
    </source>
</evidence>
<protein>
    <recommendedName>
        <fullName evidence="5">DUF1573 domain-containing protein</fullName>
    </recommendedName>
</protein>
<keyword evidence="2" id="KW-1133">Transmembrane helix</keyword>
<dbReference type="Proteomes" id="UP000179266">
    <property type="component" value="Unassembled WGS sequence"/>
</dbReference>
<reference evidence="3 4" key="1">
    <citation type="journal article" date="2016" name="Nat. Commun.">
        <title>Thousands of microbial genomes shed light on interconnected biogeochemical processes in an aquifer system.</title>
        <authorList>
            <person name="Anantharaman K."/>
            <person name="Brown C.T."/>
            <person name="Hug L.A."/>
            <person name="Sharon I."/>
            <person name="Castelle C.J."/>
            <person name="Probst A.J."/>
            <person name="Thomas B.C."/>
            <person name="Singh A."/>
            <person name="Wilkins M.J."/>
            <person name="Karaoz U."/>
            <person name="Brodie E.L."/>
            <person name="Williams K.H."/>
            <person name="Hubbard S.S."/>
            <person name="Banfield J.F."/>
        </authorList>
    </citation>
    <scope>NUCLEOTIDE SEQUENCE [LARGE SCALE GENOMIC DNA]</scope>
</reference>
<organism evidence="3 4">
    <name type="scientific">Candidatus Schekmanbacteria bacterium RBG_13_48_7</name>
    <dbReference type="NCBI Taxonomy" id="1817878"/>
    <lineage>
        <taxon>Bacteria</taxon>
        <taxon>Candidatus Schekmaniibacteriota</taxon>
    </lineage>
</organism>